<protein>
    <submittedName>
        <fullName evidence="1">Uncharacterized protein</fullName>
    </submittedName>
</protein>
<dbReference type="Proteomes" id="UP001152300">
    <property type="component" value="Unassembled WGS sequence"/>
</dbReference>
<reference evidence="1" key="1">
    <citation type="submission" date="2022-11" db="EMBL/GenBank/DDBJ databases">
        <title>Genome Resource of Sclerotinia nivalis Strain SnTB1, a Plant Pathogen Isolated from American Ginseng.</title>
        <authorList>
            <person name="Fan S."/>
        </authorList>
    </citation>
    <scope>NUCLEOTIDE SEQUENCE</scope>
    <source>
        <strain evidence="1">SnTB1</strain>
    </source>
</reference>
<evidence type="ECO:0000313" key="2">
    <source>
        <dbReference type="Proteomes" id="UP001152300"/>
    </source>
</evidence>
<accession>A0A9X0ALV2</accession>
<dbReference type="OrthoDB" id="3496085at2759"/>
<gene>
    <name evidence="1" type="ORF">OCU04_005884</name>
</gene>
<name>A0A9X0ALV2_9HELO</name>
<dbReference type="EMBL" id="JAPEIS010000006">
    <property type="protein sequence ID" value="KAJ8065172.1"/>
    <property type="molecule type" value="Genomic_DNA"/>
</dbReference>
<organism evidence="1 2">
    <name type="scientific">Sclerotinia nivalis</name>
    <dbReference type="NCBI Taxonomy" id="352851"/>
    <lineage>
        <taxon>Eukaryota</taxon>
        <taxon>Fungi</taxon>
        <taxon>Dikarya</taxon>
        <taxon>Ascomycota</taxon>
        <taxon>Pezizomycotina</taxon>
        <taxon>Leotiomycetes</taxon>
        <taxon>Helotiales</taxon>
        <taxon>Sclerotiniaceae</taxon>
        <taxon>Sclerotinia</taxon>
    </lineage>
</organism>
<evidence type="ECO:0000313" key="1">
    <source>
        <dbReference type="EMBL" id="KAJ8065172.1"/>
    </source>
</evidence>
<comment type="caution">
    <text evidence="1">The sequence shown here is derived from an EMBL/GenBank/DDBJ whole genome shotgun (WGS) entry which is preliminary data.</text>
</comment>
<keyword evidence="2" id="KW-1185">Reference proteome</keyword>
<dbReference type="AlphaFoldDB" id="A0A9X0ALV2"/>
<proteinExistence type="predicted"/>
<sequence length="110" mass="12894">MAPRTVFMAPGNMILFSEVEHEKYMYMYNWVMAMQPFKEERTWAQVRAVYYTDFPLASTDKGKRYAEDNGAGLCDHLCIRRKALSQMEETHDSRAAQLIFNLQTGVKREM</sequence>